<reference evidence="5" key="3">
    <citation type="submission" date="2025-09" db="UniProtKB">
        <authorList>
            <consortium name="Ensembl"/>
        </authorList>
    </citation>
    <scope>IDENTIFICATION</scope>
</reference>
<evidence type="ECO:0000313" key="6">
    <source>
        <dbReference type="Proteomes" id="UP000472265"/>
    </source>
</evidence>
<reference evidence="5" key="1">
    <citation type="submission" date="2021-04" db="EMBL/GenBank/DDBJ databases">
        <authorList>
            <consortium name="Wellcome Sanger Institute Data Sharing"/>
        </authorList>
    </citation>
    <scope>NUCLEOTIDE SEQUENCE [LARGE SCALE GENOMIC DNA]</scope>
</reference>
<dbReference type="Proteomes" id="UP000472265">
    <property type="component" value="Chromosome 11"/>
</dbReference>
<evidence type="ECO:0000256" key="1">
    <source>
        <dbReference type="ARBA" id="ARBA00022614"/>
    </source>
</evidence>
<dbReference type="PANTHER" id="PTHR24369">
    <property type="entry name" value="ANTIGEN BSP, PUTATIVE-RELATED"/>
    <property type="match status" value="1"/>
</dbReference>
<feature type="domain" description="LRRCT" evidence="4">
    <location>
        <begin position="287"/>
        <end position="337"/>
    </location>
</feature>
<proteinExistence type="predicted"/>
<dbReference type="SUPFAM" id="SSF52058">
    <property type="entry name" value="L domain-like"/>
    <property type="match status" value="1"/>
</dbReference>
<dbReference type="Gene3D" id="3.80.10.10">
    <property type="entry name" value="Ribonuclease Inhibitor"/>
    <property type="match status" value="3"/>
</dbReference>
<dbReference type="FunFam" id="3.80.10.10:FF:001164">
    <property type="entry name" value="GH01279p"/>
    <property type="match status" value="1"/>
</dbReference>
<evidence type="ECO:0000313" key="5">
    <source>
        <dbReference type="Ensembl" id="ENSSAUP00010068011.1"/>
    </source>
</evidence>
<dbReference type="InParanoid" id="A0A671YZ25"/>
<reference evidence="5" key="2">
    <citation type="submission" date="2025-08" db="UniProtKB">
        <authorList>
            <consortium name="Ensembl"/>
        </authorList>
    </citation>
    <scope>IDENTIFICATION</scope>
</reference>
<dbReference type="Pfam" id="PF13855">
    <property type="entry name" value="LRR_8"/>
    <property type="match status" value="3"/>
</dbReference>
<evidence type="ECO:0000259" key="4">
    <source>
        <dbReference type="SMART" id="SM00082"/>
    </source>
</evidence>
<dbReference type="GeneTree" id="ENSGT00940000162953"/>
<dbReference type="InterPro" id="IPR000483">
    <property type="entry name" value="Cys-rich_flank_reg_C"/>
</dbReference>
<dbReference type="PANTHER" id="PTHR24369:SF219">
    <property type="entry name" value="CARBOXYPEPTIDASE N SUBUNIT 2-LIKE ISOFORM X1"/>
    <property type="match status" value="1"/>
</dbReference>
<dbReference type="SMART" id="SM00082">
    <property type="entry name" value="LRRCT"/>
    <property type="match status" value="1"/>
</dbReference>
<dbReference type="PROSITE" id="PS51450">
    <property type="entry name" value="LRR"/>
    <property type="match status" value="2"/>
</dbReference>
<sequence>IYISCTLSHFLSFYKCKYVFDHVTESPCVLRPGATELYFLDSQIQTIPKGAFVENFEDLWNPVNINPSGKVHLHGNEIESIEDGTFDNLENLSFLHLARNNLSAVSTDWFSNLNKFTILRLYENQLTSIPDDIFQNLQNLKEIGLGGKQNNKLTKLTLDGNLLTGLPQELSLPPVLFGALPKLGSISLSQSNLSTLPNGIFSPMKKLKKVDLSKNHFVTLNAEYFEGLDKLTELNLQYNKIHSLDAGVFEKLQSLIKLKLAHNDLQALPEDIFQPLAKLKKLYLDHNPWHCDCNLIHLHFWMTANSEKIVSQVFCEYPEDLKGREIGSLTEDQLICPTLPSTTTTFTTTTTTTYMTLPTTVPTTTSLQLQYRPPLLHPPITLPTTL</sequence>
<keyword evidence="3" id="KW-0677">Repeat</keyword>
<dbReference type="InterPro" id="IPR050541">
    <property type="entry name" value="LRR_TM_domain-containing"/>
</dbReference>
<dbReference type="Ensembl" id="ENSSAUT00010071182.1">
    <property type="protein sequence ID" value="ENSSAUP00010068011.1"/>
    <property type="gene ID" value="ENSSAUG00010027035.1"/>
</dbReference>
<dbReference type="SMART" id="SM00369">
    <property type="entry name" value="LRR_TYP"/>
    <property type="match status" value="8"/>
</dbReference>
<dbReference type="InterPro" id="IPR032675">
    <property type="entry name" value="LRR_dom_sf"/>
</dbReference>
<accession>A0A671YZ25</accession>
<protein>
    <recommendedName>
        <fullName evidence="4">LRRCT domain-containing protein</fullName>
    </recommendedName>
</protein>
<organism evidence="5 6">
    <name type="scientific">Sparus aurata</name>
    <name type="common">Gilthead sea bream</name>
    <dbReference type="NCBI Taxonomy" id="8175"/>
    <lineage>
        <taxon>Eukaryota</taxon>
        <taxon>Metazoa</taxon>
        <taxon>Chordata</taxon>
        <taxon>Craniata</taxon>
        <taxon>Vertebrata</taxon>
        <taxon>Euteleostomi</taxon>
        <taxon>Actinopterygii</taxon>
        <taxon>Neopterygii</taxon>
        <taxon>Teleostei</taxon>
        <taxon>Neoteleostei</taxon>
        <taxon>Acanthomorphata</taxon>
        <taxon>Eupercaria</taxon>
        <taxon>Spariformes</taxon>
        <taxon>Sparidae</taxon>
        <taxon>Sparus</taxon>
    </lineage>
</organism>
<dbReference type="InterPro" id="IPR001611">
    <property type="entry name" value="Leu-rich_rpt"/>
</dbReference>
<keyword evidence="6" id="KW-1185">Reference proteome</keyword>
<dbReference type="GO" id="GO:0005886">
    <property type="term" value="C:plasma membrane"/>
    <property type="evidence" value="ECO:0007669"/>
    <property type="project" value="TreeGrafter"/>
</dbReference>
<name>A0A671YZ25_SPAAU</name>
<keyword evidence="2" id="KW-0732">Signal</keyword>
<dbReference type="OMA" id="CQCFTSV"/>
<evidence type="ECO:0000256" key="2">
    <source>
        <dbReference type="ARBA" id="ARBA00022729"/>
    </source>
</evidence>
<keyword evidence="1" id="KW-0433">Leucine-rich repeat</keyword>
<dbReference type="AlphaFoldDB" id="A0A671YZ25"/>
<evidence type="ECO:0000256" key="3">
    <source>
        <dbReference type="ARBA" id="ARBA00022737"/>
    </source>
</evidence>
<dbReference type="InterPro" id="IPR003591">
    <property type="entry name" value="Leu-rich_rpt_typical-subtyp"/>
</dbReference>